<dbReference type="AlphaFoldDB" id="A0A381UY98"/>
<reference evidence="5" key="1">
    <citation type="submission" date="2018-05" db="EMBL/GenBank/DDBJ databases">
        <authorList>
            <person name="Lanie J.A."/>
            <person name="Ng W.-L."/>
            <person name="Kazmierczak K.M."/>
            <person name="Andrzejewski T.M."/>
            <person name="Davidsen T.M."/>
            <person name="Wayne K.J."/>
            <person name="Tettelin H."/>
            <person name="Glass J.I."/>
            <person name="Rusch D."/>
            <person name="Podicherti R."/>
            <person name="Tsui H.-C.T."/>
            <person name="Winkler M.E."/>
        </authorList>
    </citation>
    <scope>NUCLEOTIDE SEQUENCE</scope>
</reference>
<accession>A0A381UY98</accession>
<evidence type="ECO:0000256" key="2">
    <source>
        <dbReference type="ARBA" id="ARBA00008639"/>
    </source>
</evidence>
<keyword evidence="3" id="KW-0663">Pyridoxal phosphate</keyword>
<comment type="similarity">
    <text evidence="2">Belongs to the ACC deaminase/D-cysteine desulfhydrase family.</text>
</comment>
<comment type="cofactor">
    <cofactor evidence="1">
        <name>pyridoxal 5'-phosphate</name>
        <dbReference type="ChEBI" id="CHEBI:597326"/>
    </cofactor>
</comment>
<proteinExistence type="inferred from homology"/>
<evidence type="ECO:0000259" key="4">
    <source>
        <dbReference type="Pfam" id="PF00291"/>
    </source>
</evidence>
<dbReference type="PIRSF" id="PIRSF006278">
    <property type="entry name" value="ACCD_DCysDesulf"/>
    <property type="match status" value="1"/>
</dbReference>
<dbReference type="Pfam" id="PF00291">
    <property type="entry name" value="PALP"/>
    <property type="match status" value="1"/>
</dbReference>
<dbReference type="SUPFAM" id="SSF53686">
    <property type="entry name" value="Tryptophan synthase beta subunit-like PLP-dependent enzymes"/>
    <property type="match status" value="1"/>
</dbReference>
<dbReference type="PANTHER" id="PTHR43780">
    <property type="entry name" value="1-AMINOCYCLOPROPANE-1-CARBOXYLATE DEAMINASE-RELATED"/>
    <property type="match status" value="1"/>
</dbReference>
<gene>
    <name evidence="5" type="ORF">METZ01_LOCUS85983</name>
</gene>
<dbReference type="EMBL" id="UINC01007404">
    <property type="protein sequence ID" value="SVA33129.1"/>
    <property type="molecule type" value="Genomic_DNA"/>
</dbReference>
<dbReference type="GO" id="GO:0019148">
    <property type="term" value="F:D-cysteine desulfhydrase activity"/>
    <property type="evidence" value="ECO:0007669"/>
    <property type="project" value="TreeGrafter"/>
</dbReference>
<dbReference type="InterPro" id="IPR027278">
    <property type="entry name" value="ACCD_DCysDesulf"/>
</dbReference>
<feature type="domain" description="Tryptophan synthase beta chain-like PALP" evidence="4">
    <location>
        <begin position="22"/>
        <end position="328"/>
    </location>
</feature>
<dbReference type="Gene3D" id="3.40.50.1100">
    <property type="match status" value="2"/>
</dbReference>
<organism evidence="5">
    <name type="scientific">marine metagenome</name>
    <dbReference type="NCBI Taxonomy" id="408172"/>
    <lineage>
        <taxon>unclassified sequences</taxon>
        <taxon>metagenomes</taxon>
        <taxon>ecological metagenomes</taxon>
    </lineage>
</organism>
<protein>
    <recommendedName>
        <fullName evidence="4">Tryptophan synthase beta chain-like PALP domain-containing protein</fullName>
    </recommendedName>
</protein>
<evidence type="ECO:0000256" key="3">
    <source>
        <dbReference type="ARBA" id="ARBA00022898"/>
    </source>
</evidence>
<sequence length="342" mass="37694">MSVTKNQIQLGLENLPRFKLSHLNTPLETLERLKQNLSEQGISTPDQILIKRDDVTGLAFGGNKGRHFEFEIAHILEGGFDTVININHYHSNQARFLAAGCAKAGLKYHIISTDMVTAPITGNLLLCKLMGAVIHRTPGEYGRQMADKIFSDVVKEGGNPYIMPDDPFADIMGMIGYLETGLELENQFESTGIDGSVRLWGLTGRSIAGLRLYAKNRGLDWQATAVQYSPGNIENFHKITSKRSSKVAEMFNLKYALDESDITVLEGYRGPAYGEPDDRVINTIQMVGKAEGLILDPNYTGKAMSGLIGELRTGQIDLTETICFIHSGGLPQLFAHADKFTE</sequence>
<evidence type="ECO:0000313" key="5">
    <source>
        <dbReference type="EMBL" id="SVA33129.1"/>
    </source>
</evidence>
<name>A0A381UY98_9ZZZZ</name>
<dbReference type="PANTHER" id="PTHR43780:SF2">
    <property type="entry name" value="1-AMINOCYCLOPROPANE-1-CARBOXYLATE DEAMINASE-RELATED"/>
    <property type="match status" value="1"/>
</dbReference>
<evidence type="ECO:0000256" key="1">
    <source>
        <dbReference type="ARBA" id="ARBA00001933"/>
    </source>
</evidence>
<dbReference type="InterPro" id="IPR036052">
    <property type="entry name" value="TrpB-like_PALP_sf"/>
</dbReference>
<dbReference type="InterPro" id="IPR001926">
    <property type="entry name" value="TrpB-like_PALP"/>
</dbReference>